<accession>A0ABQ9H325</accession>
<dbReference type="Proteomes" id="UP001159363">
    <property type="component" value="Chromosome 6"/>
</dbReference>
<evidence type="ECO:0000313" key="3">
    <source>
        <dbReference type="Proteomes" id="UP001159363"/>
    </source>
</evidence>
<sequence>MVEELIYPNDFFLNEIAHKGTPYSGLDVKNYSRLQASEKVRASFDTRVLRAGVGEARRVWSGTRTQGRPKWKRREKTRRPVASSDKIRTCRNPGTAPPGMECGSPMLERGTNRELLVPIPLCPTHLAHLTGVSSRMWGQEDRKWRQESIRKKPPTCFRRNANASQACQRVNKIFRHVVKTPRTSNGLVRKENSFEGFKVAVVITYLICVHFYFPALAPHVQWAGEDHERRGRWLPQALTQRATISAAYCALGRKLYPEPSLESALRAAVAQWLDYSPSTLANRVRILEGHDAGFSHVRIMPDSASGSAGIIGDLPFPPPIHSGASELSWLSRLVRRRPELREVVGGFESWFTRVSIFLLSSRGVEWIGVFRVDEDEAK</sequence>
<evidence type="ECO:0000313" key="2">
    <source>
        <dbReference type="EMBL" id="KAJ8878680.1"/>
    </source>
</evidence>
<reference evidence="2 3" key="1">
    <citation type="submission" date="2023-02" db="EMBL/GenBank/DDBJ databases">
        <title>LHISI_Scaffold_Assembly.</title>
        <authorList>
            <person name="Stuart O.P."/>
            <person name="Cleave R."/>
            <person name="Magrath M.J.L."/>
            <person name="Mikheyev A.S."/>
        </authorList>
    </citation>
    <scope>NUCLEOTIDE SEQUENCE [LARGE SCALE GENOMIC DNA]</scope>
    <source>
        <strain evidence="2">Daus_M_001</strain>
        <tissue evidence="2">Leg muscle</tissue>
    </source>
</reference>
<feature type="compositionally biased region" description="Basic residues" evidence="1">
    <location>
        <begin position="67"/>
        <end position="79"/>
    </location>
</feature>
<evidence type="ECO:0000256" key="1">
    <source>
        <dbReference type="SAM" id="MobiDB-lite"/>
    </source>
</evidence>
<comment type="caution">
    <text evidence="2">The sequence shown here is derived from an EMBL/GenBank/DDBJ whole genome shotgun (WGS) entry which is preliminary data.</text>
</comment>
<gene>
    <name evidence="2" type="ORF">PR048_019265</name>
</gene>
<name>A0ABQ9H325_9NEOP</name>
<feature type="region of interest" description="Disordered" evidence="1">
    <location>
        <begin position="62"/>
        <end position="82"/>
    </location>
</feature>
<keyword evidence="3" id="KW-1185">Reference proteome</keyword>
<protein>
    <submittedName>
        <fullName evidence="2">Uncharacterized protein</fullName>
    </submittedName>
</protein>
<dbReference type="EMBL" id="JARBHB010000007">
    <property type="protein sequence ID" value="KAJ8878680.1"/>
    <property type="molecule type" value="Genomic_DNA"/>
</dbReference>
<proteinExistence type="predicted"/>
<organism evidence="2 3">
    <name type="scientific">Dryococelus australis</name>
    <dbReference type="NCBI Taxonomy" id="614101"/>
    <lineage>
        <taxon>Eukaryota</taxon>
        <taxon>Metazoa</taxon>
        <taxon>Ecdysozoa</taxon>
        <taxon>Arthropoda</taxon>
        <taxon>Hexapoda</taxon>
        <taxon>Insecta</taxon>
        <taxon>Pterygota</taxon>
        <taxon>Neoptera</taxon>
        <taxon>Polyneoptera</taxon>
        <taxon>Phasmatodea</taxon>
        <taxon>Verophasmatodea</taxon>
        <taxon>Anareolatae</taxon>
        <taxon>Phasmatidae</taxon>
        <taxon>Eurycanthinae</taxon>
        <taxon>Dryococelus</taxon>
    </lineage>
</organism>